<accession>A0A5D1ZYT6</accession>
<organism evidence="1 2">
    <name type="scientific">Gossypium darwinii</name>
    <name type="common">Darwin's cotton</name>
    <name type="synonym">Gossypium barbadense var. darwinii</name>
    <dbReference type="NCBI Taxonomy" id="34276"/>
    <lineage>
        <taxon>Eukaryota</taxon>
        <taxon>Viridiplantae</taxon>
        <taxon>Streptophyta</taxon>
        <taxon>Embryophyta</taxon>
        <taxon>Tracheophyta</taxon>
        <taxon>Spermatophyta</taxon>
        <taxon>Magnoliopsida</taxon>
        <taxon>eudicotyledons</taxon>
        <taxon>Gunneridae</taxon>
        <taxon>Pentapetalae</taxon>
        <taxon>rosids</taxon>
        <taxon>malvids</taxon>
        <taxon>Malvales</taxon>
        <taxon>Malvaceae</taxon>
        <taxon>Malvoideae</taxon>
        <taxon>Gossypium</taxon>
    </lineage>
</organism>
<protein>
    <submittedName>
        <fullName evidence="1">Uncharacterized protein</fullName>
    </submittedName>
</protein>
<proteinExistence type="predicted"/>
<dbReference type="Proteomes" id="UP000323506">
    <property type="component" value="Chromosome D13"/>
</dbReference>
<name>A0A5D1ZYT6_GOSDA</name>
<sequence length="68" mass="7374">MARGSSNNKQITSSAIQGLIELINTEMHSDSTNPDSVADAFLASTLRYIQFQKQKGGVVGEKFDSVKL</sequence>
<dbReference type="EMBL" id="CM017713">
    <property type="protein sequence ID" value="TYG37794.1"/>
    <property type="molecule type" value="Genomic_DNA"/>
</dbReference>
<dbReference type="AlphaFoldDB" id="A0A5D1ZYT6"/>
<reference evidence="1 2" key="1">
    <citation type="submission" date="2019-06" db="EMBL/GenBank/DDBJ databases">
        <title>WGS assembly of Gossypium darwinii.</title>
        <authorList>
            <person name="Chen Z.J."/>
            <person name="Sreedasyam A."/>
            <person name="Ando A."/>
            <person name="Song Q."/>
            <person name="De L."/>
            <person name="Hulse-Kemp A."/>
            <person name="Ding M."/>
            <person name="Ye W."/>
            <person name="Kirkbride R."/>
            <person name="Jenkins J."/>
            <person name="Plott C."/>
            <person name="Lovell J."/>
            <person name="Lin Y.-M."/>
            <person name="Vaughn R."/>
            <person name="Liu B."/>
            <person name="Li W."/>
            <person name="Simpson S."/>
            <person name="Scheffler B."/>
            <person name="Saski C."/>
            <person name="Grover C."/>
            <person name="Hu G."/>
            <person name="Conover J."/>
            <person name="Carlson J."/>
            <person name="Shu S."/>
            <person name="Boston L."/>
            <person name="Williams M."/>
            <person name="Peterson D."/>
            <person name="Mcgee K."/>
            <person name="Jones D."/>
            <person name="Wendel J."/>
            <person name="Stelly D."/>
            <person name="Grimwood J."/>
            <person name="Schmutz J."/>
        </authorList>
    </citation>
    <scope>NUCLEOTIDE SEQUENCE [LARGE SCALE GENOMIC DNA]</scope>
    <source>
        <strain evidence="1">1808015.09</strain>
    </source>
</reference>
<keyword evidence="2" id="KW-1185">Reference proteome</keyword>
<gene>
    <name evidence="1" type="ORF">ES288_D13G169900v1</name>
</gene>
<evidence type="ECO:0000313" key="1">
    <source>
        <dbReference type="EMBL" id="TYG37794.1"/>
    </source>
</evidence>
<evidence type="ECO:0000313" key="2">
    <source>
        <dbReference type="Proteomes" id="UP000323506"/>
    </source>
</evidence>